<protein>
    <submittedName>
        <fullName evidence="3">SDR family NAD(P)-dependent oxidoreductase</fullName>
    </submittedName>
</protein>
<dbReference type="InterPro" id="IPR002347">
    <property type="entry name" value="SDR_fam"/>
</dbReference>
<dbReference type="PANTHER" id="PTHR43157">
    <property type="entry name" value="PHOSPHATIDYLINOSITOL-GLYCAN BIOSYNTHESIS CLASS F PROTEIN-RELATED"/>
    <property type="match status" value="1"/>
</dbReference>
<name>A0A345PAE6_9GAMM</name>
<reference evidence="3 4" key="1">
    <citation type="submission" date="2018-07" db="EMBL/GenBank/DDBJ databases">
        <title>Genome sequencing of Moraxellaceae gen. HYN0046.</title>
        <authorList>
            <person name="Kim M."/>
            <person name="Yi H."/>
        </authorList>
    </citation>
    <scope>NUCLEOTIDE SEQUENCE [LARGE SCALE GENOMIC DNA]</scope>
    <source>
        <strain evidence="3 4">HYN0046</strain>
    </source>
</reference>
<dbReference type="PRINTS" id="PR00081">
    <property type="entry name" value="GDHRDH"/>
</dbReference>
<dbReference type="AlphaFoldDB" id="A0A345PAE6"/>
<evidence type="ECO:0000256" key="2">
    <source>
        <dbReference type="RuleBase" id="RU000363"/>
    </source>
</evidence>
<keyword evidence="1" id="KW-0560">Oxidoreductase</keyword>
<accession>A0A345PAE6</accession>
<dbReference type="PRINTS" id="PR00080">
    <property type="entry name" value="SDRFAMILY"/>
</dbReference>
<dbReference type="OrthoDB" id="109589at2"/>
<dbReference type="InterPro" id="IPR036291">
    <property type="entry name" value="NAD(P)-bd_dom_sf"/>
</dbReference>
<evidence type="ECO:0000256" key="1">
    <source>
        <dbReference type="ARBA" id="ARBA00023002"/>
    </source>
</evidence>
<dbReference type="PANTHER" id="PTHR43157:SF31">
    <property type="entry name" value="PHOSPHATIDYLINOSITOL-GLYCAN BIOSYNTHESIS CLASS F PROTEIN"/>
    <property type="match status" value="1"/>
</dbReference>
<dbReference type="Proteomes" id="UP000253940">
    <property type="component" value="Chromosome"/>
</dbReference>
<dbReference type="Gene3D" id="3.40.50.720">
    <property type="entry name" value="NAD(P)-binding Rossmann-like Domain"/>
    <property type="match status" value="1"/>
</dbReference>
<keyword evidence="4" id="KW-1185">Reference proteome</keyword>
<dbReference type="Pfam" id="PF00106">
    <property type="entry name" value="adh_short"/>
    <property type="match status" value="1"/>
</dbReference>
<evidence type="ECO:0000313" key="3">
    <source>
        <dbReference type="EMBL" id="AXI04255.1"/>
    </source>
</evidence>
<proteinExistence type="inferred from homology"/>
<gene>
    <name evidence="3" type="ORF">HYN46_16285</name>
</gene>
<dbReference type="KEGG" id="mbah:HYN46_16285"/>
<dbReference type="EMBL" id="CP031222">
    <property type="protein sequence ID" value="AXI04255.1"/>
    <property type="molecule type" value="Genomic_DNA"/>
</dbReference>
<comment type="similarity">
    <text evidence="2">Belongs to the short-chain dehydrogenases/reductases (SDR) family.</text>
</comment>
<dbReference type="GO" id="GO:0016491">
    <property type="term" value="F:oxidoreductase activity"/>
    <property type="evidence" value="ECO:0007669"/>
    <property type="project" value="UniProtKB-KW"/>
</dbReference>
<evidence type="ECO:0000313" key="4">
    <source>
        <dbReference type="Proteomes" id="UP000253940"/>
    </source>
</evidence>
<sequence>MSNTRVLITGANTGIGFATAKVLVQGGADVILACRNPDKAAEAQAELQKLGGKGTVDVIPLDLNSLDSVKAAAELINKRYDSLDVLINNAGIFGDALRFTEDGYEQQFGVNYVGPFLLTQLLLPALKRAKAGRIVHLSSIMHWLGNIKPESFRMTSGSYRAVAAYGQSKLANLLFSHALARQLVGTSVTSNALHPGGVDSEIYRDLPKYQYAVMRHFLIPTRRPAELIAQMAVGVEWAGRNGEYVSAHMPNWQSSRAKDAALADQLYQQSLEMVKAYL</sequence>
<organism evidence="3 4">
    <name type="scientific">Aquirhabdus parva</name>
    <dbReference type="NCBI Taxonomy" id="2283318"/>
    <lineage>
        <taxon>Bacteria</taxon>
        <taxon>Pseudomonadati</taxon>
        <taxon>Pseudomonadota</taxon>
        <taxon>Gammaproteobacteria</taxon>
        <taxon>Moraxellales</taxon>
        <taxon>Moraxellaceae</taxon>
        <taxon>Aquirhabdus</taxon>
    </lineage>
</organism>
<dbReference type="SUPFAM" id="SSF51735">
    <property type="entry name" value="NAD(P)-binding Rossmann-fold domains"/>
    <property type="match status" value="1"/>
</dbReference>
<dbReference type="RefSeq" id="WP_114900363.1">
    <property type="nucleotide sequence ID" value="NZ_CP031222.1"/>
</dbReference>